<protein>
    <submittedName>
        <fullName evidence="1">CotH kinase protein</fullName>
    </submittedName>
</protein>
<dbReference type="InterPro" id="IPR014867">
    <property type="entry name" value="Spore_coat_CotH_CotH2/3/7"/>
</dbReference>
<dbReference type="GO" id="GO:0016301">
    <property type="term" value="F:kinase activity"/>
    <property type="evidence" value="ECO:0007669"/>
    <property type="project" value="UniProtKB-KW"/>
</dbReference>
<keyword evidence="1" id="KW-0418">Kinase</keyword>
<dbReference type="SUPFAM" id="SSF49899">
    <property type="entry name" value="Concanavalin A-like lectins/glucanases"/>
    <property type="match status" value="1"/>
</dbReference>
<proteinExistence type="predicted"/>
<keyword evidence="1" id="KW-0808">Transferase</keyword>
<sequence length="711" mass="79150">MKEYVLTISNSGKIEGIQGIALMQYEHRVTRFAINISAFVENYQQDVLFASVTTISGSDRNGGVVGVIPDENGVIYYEPSAADTCKSGSMGIFVTVLFKQGREVRSETGIIKIVATQGIKEEALSLGAQAALAGMCEVRFSSINGGNLKNWGDKSDKRVAKVDFFNNKEKRHWVGYAQLKPQGTSSLAYPKKNFSLSLYEDAEKRVSAEALFVKDWKAQSKYCMKANWIDPTQACNVVSARIACDMMEGYPANAAAPCHGLIDGYPTLAWFDDDCTGLYTMNIPKEAWMFGMDESNVNNIVMCAEDQLTEGAFRATATETGWSIEVGSDEQATIFTKFNQMVSFVKDTESEAEFRSNFSQHLDLDACLNYYCFAYLTGATDNLGKNMLMTTRDGAVWAPSLYDLDSLFGVQWDGIQLFASDSPCPGAYQCRTSLLWAKIEEHFPAELCERYFALRNGALSLGNITRRWDEFVAQIPESLYKYDARRWLGIRRMRRTLEQSKNWVTERAAYCDEVFKEKYDAATGAPSLALSVADFVSNGNNYKDTEQALFAGKWRTATLLARFKPSVDGTVFFSDFSERYPDPGYKGLLCRQVEDILQIQISGDTTSMTPAKDTSSTGAVGYKVSEITNENGYIEVGIVKKIDTYYVYINGLRVGTGEIDVPSAITETLLLGAQWDGIGGVFRTGQVDMPVFELWSGCMTQDEIVQRFKEI</sequence>
<organism evidence="1">
    <name type="scientific">Siphoviridae sp. ctHAs12</name>
    <dbReference type="NCBI Taxonomy" id="2827826"/>
    <lineage>
        <taxon>Viruses</taxon>
        <taxon>Duplodnaviria</taxon>
        <taxon>Heunggongvirae</taxon>
        <taxon>Uroviricota</taxon>
        <taxon>Caudoviricetes</taxon>
    </lineage>
</organism>
<dbReference type="EMBL" id="BK032599">
    <property type="protein sequence ID" value="DAF50646.1"/>
    <property type="molecule type" value="Genomic_DNA"/>
</dbReference>
<reference evidence="1" key="1">
    <citation type="journal article" date="2021" name="Proc. Natl. Acad. Sci. U.S.A.">
        <title>A Catalog of Tens of Thousands of Viruses from Human Metagenomes Reveals Hidden Associations with Chronic Diseases.</title>
        <authorList>
            <person name="Tisza M.J."/>
            <person name="Buck C.B."/>
        </authorList>
    </citation>
    <scope>NUCLEOTIDE SEQUENCE</scope>
    <source>
        <strain evidence="1">CtHAs12</strain>
    </source>
</reference>
<evidence type="ECO:0000313" key="1">
    <source>
        <dbReference type="EMBL" id="DAF50646.1"/>
    </source>
</evidence>
<dbReference type="InterPro" id="IPR013320">
    <property type="entry name" value="ConA-like_dom_sf"/>
</dbReference>
<name>A0A8S5SI55_9CAUD</name>
<accession>A0A8S5SI55</accession>
<dbReference type="Pfam" id="PF08757">
    <property type="entry name" value="CotH"/>
    <property type="match status" value="1"/>
</dbReference>